<dbReference type="SUPFAM" id="SSF47090">
    <property type="entry name" value="PGBD-like"/>
    <property type="match status" value="1"/>
</dbReference>
<evidence type="ECO:0000313" key="3">
    <source>
        <dbReference type="EMBL" id="SFH92441.1"/>
    </source>
</evidence>
<feature type="domain" description="Peptidoglycan binding-like" evidence="2">
    <location>
        <begin position="43"/>
        <end position="95"/>
    </location>
</feature>
<dbReference type="OrthoDB" id="529831at2"/>
<keyword evidence="3" id="KW-0378">Hydrolase</keyword>
<feature type="compositionally biased region" description="Basic and acidic residues" evidence="1">
    <location>
        <begin position="263"/>
        <end position="276"/>
    </location>
</feature>
<dbReference type="AlphaFoldDB" id="A0A1I3E177"/>
<dbReference type="EMBL" id="FOQA01000004">
    <property type="protein sequence ID" value="SFH92441.1"/>
    <property type="molecule type" value="Genomic_DNA"/>
</dbReference>
<sequence length="276" mass="30141">MFPKKPIGTLSVLILLTIAVMSLTPVYAYSEGVVLRYEMENHDVLTLQKDLSTLGFFHVAPTGYFGSLTKEAVKDFQEAHGLVVDGLAGPATLRKVQGLASNGDEKQTVSRGSQRNRESSVQMLSWFDEVKPLWNRGEKAVITDVATGLRFNVQRTYGRNHADVETLTKEDTRILREAIGGSWSWERRPVIVEIKGHRIAASLAPMPHAGVDGLPTNETVNNRSGGFGRGANLNAVHGNGMSGHMDIHFKGSLTHGSSSTCSDHQRAVERAYRSGS</sequence>
<evidence type="ECO:0000313" key="4">
    <source>
        <dbReference type="Proteomes" id="UP000199287"/>
    </source>
</evidence>
<dbReference type="GO" id="GO:0016787">
    <property type="term" value="F:hydrolase activity"/>
    <property type="evidence" value="ECO:0007669"/>
    <property type="project" value="UniProtKB-KW"/>
</dbReference>
<gene>
    <name evidence="3" type="ORF">SAMN05192551_104188</name>
</gene>
<dbReference type="RefSeq" id="WP_093371661.1">
    <property type="nucleotide sequence ID" value="NZ_FOQA01000004.1"/>
</dbReference>
<dbReference type="Proteomes" id="UP000199287">
    <property type="component" value="Unassembled WGS sequence"/>
</dbReference>
<dbReference type="InterPro" id="IPR036366">
    <property type="entry name" value="PGBDSf"/>
</dbReference>
<dbReference type="STRING" id="69895.SAMN05192551_104188"/>
<reference evidence="4" key="1">
    <citation type="submission" date="2016-10" db="EMBL/GenBank/DDBJ databases">
        <authorList>
            <person name="Varghese N."/>
            <person name="Submissions S."/>
        </authorList>
    </citation>
    <scope>NUCLEOTIDE SEQUENCE [LARGE SCALE GENOMIC DNA]</scope>
    <source>
        <strain evidence="4">Z-7934</strain>
    </source>
</reference>
<dbReference type="InterPro" id="IPR036365">
    <property type="entry name" value="PGBD-like_sf"/>
</dbReference>
<name>A0A1I3E177_9FIRM</name>
<evidence type="ECO:0000259" key="2">
    <source>
        <dbReference type="Pfam" id="PF01471"/>
    </source>
</evidence>
<dbReference type="InterPro" id="IPR002477">
    <property type="entry name" value="Peptidoglycan-bd-like"/>
</dbReference>
<protein>
    <submittedName>
        <fullName evidence="3">Peptidoglycan-binding (PGRP) domain of peptidoglycan hydrolases-containing protein</fullName>
    </submittedName>
</protein>
<accession>A0A1I3E177</accession>
<feature type="region of interest" description="Disordered" evidence="1">
    <location>
        <begin position="254"/>
        <end position="276"/>
    </location>
</feature>
<dbReference type="Pfam" id="PF01471">
    <property type="entry name" value="PG_binding_1"/>
    <property type="match status" value="1"/>
</dbReference>
<organism evidence="3 4">
    <name type="scientific">Tindallia magadiensis</name>
    <dbReference type="NCBI Taxonomy" id="69895"/>
    <lineage>
        <taxon>Bacteria</taxon>
        <taxon>Bacillati</taxon>
        <taxon>Bacillota</taxon>
        <taxon>Clostridia</taxon>
        <taxon>Peptostreptococcales</taxon>
        <taxon>Tindalliaceae</taxon>
        <taxon>Tindallia</taxon>
    </lineage>
</organism>
<proteinExistence type="predicted"/>
<evidence type="ECO:0000256" key="1">
    <source>
        <dbReference type="SAM" id="MobiDB-lite"/>
    </source>
</evidence>
<keyword evidence="4" id="KW-1185">Reference proteome</keyword>
<dbReference type="Gene3D" id="1.10.101.10">
    <property type="entry name" value="PGBD-like superfamily/PGBD"/>
    <property type="match status" value="1"/>
</dbReference>